<name>A0A371X0Z6_9HYPH</name>
<accession>A0A371X0Z6</accession>
<feature type="transmembrane region" description="Helical" evidence="1">
    <location>
        <begin position="20"/>
        <end position="39"/>
    </location>
</feature>
<keyword evidence="3" id="KW-1185">Reference proteome</keyword>
<protein>
    <submittedName>
        <fullName evidence="2">Gluconate 2-dehydrogenase subunit 3 family protein</fullName>
    </submittedName>
</protein>
<evidence type="ECO:0000313" key="3">
    <source>
        <dbReference type="Proteomes" id="UP000264310"/>
    </source>
</evidence>
<dbReference type="Proteomes" id="UP000264310">
    <property type="component" value="Unassembled WGS sequence"/>
</dbReference>
<evidence type="ECO:0000256" key="1">
    <source>
        <dbReference type="SAM" id="Phobius"/>
    </source>
</evidence>
<keyword evidence="1" id="KW-0472">Membrane</keyword>
<dbReference type="EMBL" id="QURL01000005">
    <property type="protein sequence ID" value="RFC62910.1"/>
    <property type="molecule type" value="Genomic_DNA"/>
</dbReference>
<sequence>MALHDERLASNRRGFLKGGIGLLAMTIMPSGLVVGQAWANMPRSTQPQTFATLVQMSRDCYPHPQIEDKFYANAVNILDEAARASAEERDLLESNVAELDRSAQEAHGTRYSEIESEDDRTALLKLIEDGDFFRKVRSNLTVGLYNQKELWPLFGYEGASADKGGYLDRGFNDIDWIS</sequence>
<dbReference type="OrthoDB" id="4929908at2"/>
<evidence type="ECO:0000313" key="2">
    <source>
        <dbReference type="EMBL" id="RFC62910.1"/>
    </source>
</evidence>
<gene>
    <name evidence="2" type="ORF">DYI37_13220</name>
</gene>
<proteinExistence type="predicted"/>
<reference evidence="2 3" key="1">
    <citation type="submission" date="2018-08" db="EMBL/GenBank/DDBJ databases">
        <title>Fulvimarina sp. 85, whole genome shotgun sequence.</title>
        <authorList>
            <person name="Tuo L."/>
        </authorList>
    </citation>
    <scope>NUCLEOTIDE SEQUENCE [LARGE SCALE GENOMIC DNA]</scope>
    <source>
        <strain evidence="2 3">85</strain>
    </source>
</reference>
<dbReference type="PROSITE" id="PS51318">
    <property type="entry name" value="TAT"/>
    <property type="match status" value="1"/>
</dbReference>
<dbReference type="InterPro" id="IPR006311">
    <property type="entry name" value="TAT_signal"/>
</dbReference>
<dbReference type="RefSeq" id="WP_116683726.1">
    <property type="nucleotide sequence ID" value="NZ_QURL01000005.1"/>
</dbReference>
<keyword evidence="1" id="KW-1133">Transmembrane helix</keyword>
<comment type="caution">
    <text evidence="2">The sequence shown here is derived from an EMBL/GenBank/DDBJ whole genome shotgun (WGS) entry which is preliminary data.</text>
</comment>
<organism evidence="2 3">
    <name type="scientific">Fulvimarina endophytica</name>
    <dbReference type="NCBI Taxonomy" id="2293836"/>
    <lineage>
        <taxon>Bacteria</taxon>
        <taxon>Pseudomonadati</taxon>
        <taxon>Pseudomonadota</taxon>
        <taxon>Alphaproteobacteria</taxon>
        <taxon>Hyphomicrobiales</taxon>
        <taxon>Aurantimonadaceae</taxon>
        <taxon>Fulvimarina</taxon>
    </lineage>
</organism>
<keyword evidence="1" id="KW-0812">Transmembrane</keyword>
<dbReference type="AlphaFoldDB" id="A0A371X0Z6"/>